<sequence length="79" mass="8777">MHAGDSGAGRQHRIDEQMEKSSPRLVGDTRPLDQLTHLLAQQDQRRKLVPAAAHTVMRIGPASTWADRRTRPCQLAILG</sequence>
<feature type="region of interest" description="Disordered" evidence="1">
    <location>
        <begin position="1"/>
        <end position="29"/>
    </location>
</feature>
<dbReference type="EMBL" id="JAATJL010000001">
    <property type="protein sequence ID" value="NJC22046.1"/>
    <property type="molecule type" value="Genomic_DNA"/>
</dbReference>
<dbReference type="AlphaFoldDB" id="A0A846RSJ8"/>
<keyword evidence="3" id="KW-1185">Reference proteome</keyword>
<dbReference type="RefSeq" id="WP_167992344.1">
    <property type="nucleotide sequence ID" value="NZ_JAATJL010000001.1"/>
</dbReference>
<gene>
    <name evidence="2" type="ORF">BJ994_001122</name>
</gene>
<organism evidence="2 3">
    <name type="scientific">Arthrobacter pigmenti</name>
    <dbReference type="NCBI Taxonomy" id="271432"/>
    <lineage>
        <taxon>Bacteria</taxon>
        <taxon>Bacillati</taxon>
        <taxon>Actinomycetota</taxon>
        <taxon>Actinomycetes</taxon>
        <taxon>Micrococcales</taxon>
        <taxon>Micrococcaceae</taxon>
        <taxon>Arthrobacter</taxon>
    </lineage>
</organism>
<proteinExistence type="predicted"/>
<protein>
    <submittedName>
        <fullName evidence="2">Uncharacterized protein</fullName>
    </submittedName>
</protein>
<feature type="compositionally biased region" description="Basic and acidic residues" evidence="1">
    <location>
        <begin position="12"/>
        <end position="22"/>
    </location>
</feature>
<evidence type="ECO:0000256" key="1">
    <source>
        <dbReference type="SAM" id="MobiDB-lite"/>
    </source>
</evidence>
<evidence type="ECO:0000313" key="2">
    <source>
        <dbReference type="EMBL" id="NJC22046.1"/>
    </source>
</evidence>
<name>A0A846RSJ8_9MICC</name>
<dbReference type="Proteomes" id="UP000547458">
    <property type="component" value="Unassembled WGS sequence"/>
</dbReference>
<evidence type="ECO:0000313" key="3">
    <source>
        <dbReference type="Proteomes" id="UP000547458"/>
    </source>
</evidence>
<comment type="caution">
    <text evidence="2">The sequence shown here is derived from an EMBL/GenBank/DDBJ whole genome shotgun (WGS) entry which is preliminary data.</text>
</comment>
<reference evidence="2 3" key="1">
    <citation type="submission" date="2020-03" db="EMBL/GenBank/DDBJ databases">
        <title>Sequencing the genomes of 1000 actinobacteria strains.</title>
        <authorList>
            <person name="Klenk H.-P."/>
        </authorList>
    </citation>
    <scope>NUCLEOTIDE SEQUENCE [LARGE SCALE GENOMIC DNA]</scope>
    <source>
        <strain evidence="2 3">DSM 16403</strain>
    </source>
</reference>
<accession>A0A846RSJ8</accession>